<reference evidence="1" key="2">
    <citation type="submission" date="2020-09" db="EMBL/GenBank/DDBJ databases">
        <authorList>
            <person name="Sun Q."/>
            <person name="Ohkuma M."/>
        </authorList>
    </citation>
    <scope>NUCLEOTIDE SEQUENCE</scope>
    <source>
        <strain evidence="1">JCM 19831</strain>
    </source>
</reference>
<dbReference type="Proteomes" id="UP000642070">
    <property type="component" value="Unassembled WGS sequence"/>
</dbReference>
<reference evidence="1" key="1">
    <citation type="journal article" date="2014" name="Int. J. Syst. Evol. Microbiol.">
        <title>Complete genome sequence of Corynebacterium casei LMG S-19264T (=DSM 44701T), isolated from a smear-ripened cheese.</title>
        <authorList>
            <consortium name="US DOE Joint Genome Institute (JGI-PGF)"/>
            <person name="Walter F."/>
            <person name="Albersmeier A."/>
            <person name="Kalinowski J."/>
            <person name="Ruckert C."/>
        </authorList>
    </citation>
    <scope>NUCLEOTIDE SEQUENCE</scope>
    <source>
        <strain evidence="1">JCM 19831</strain>
    </source>
</reference>
<dbReference type="SUPFAM" id="SSF46785">
    <property type="entry name" value="Winged helix' DNA-binding domain"/>
    <property type="match status" value="1"/>
</dbReference>
<gene>
    <name evidence="1" type="ORF">GCM10007977_061930</name>
</gene>
<sequence length="139" mass="14916">MSGFDVEHRPAGRKGDGGVEFGDLLEIRELLQYQHVIGAVVCLGERPMRYGELGSAITEWTGSRIGDGEVTRTVHRLVGSGLADETYAQGHRLLVLTAAGMQRLDTIRALGRALRRGNSRIAAHSAEPDHIGGSSGDEP</sequence>
<dbReference type="EMBL" id="BMPI01000034">
    <property type="protein sequence ID" value="GGM51845.1"/>
    <property type="molecule type" value="Genomic_DNA"/>
</dbReference>
<comment type="caution">
    <text evidence="1">The sequence shown here is derived from an EMBL/GenBank/DDBJ whole genome shotgun (WGS) entry which is preliminary data.</text>
</comment>
<evidence type="ECO:0000313" key="2">
    <source>
        <dbReference type="Proteomes" id="UP000642070"/>
    </source>
</evidence>
<accession>A0A917X1C0</accession>
<keyword evidence="2" id="KW-1185">Reference proteome</keyword>
<evidence type="ECO:0000313" key="1">
    <source>
        <dbReference type="EMBL" id="GGM51845.1"/>
    </source>
</evidence>
<dbReference type="InterPro" id="IPR036390">
    <property type="entry name" value="WH_DNA-bd_sf"/>
</dbReference>
<protein>
    <submittedName>
        <fullName evidence="1">Uncharacterized protein</fullName>
    </submittedName>
</protein>
<organism evidence="1 2">
    <name type="scientific">Dactylosporangium sucinum</name>
    <dbReference type="NCBI Taxonomy" id="1424081"/>
    <lineage>
        <taxon>Bacteria</taxon>
        <taxon>Bacillati</taxon>
        <taxon>Actinomycetota</taxon>
        <taxon>Actinomycetes</taxon>
        <taxon>Micromonosporales</taxon>
        <taxon>Micromonosporaceae</taxon>
        <taxon>Dactylosporangium</taxon>
    </lineage>
</organism>
<dbReference type="AlphaFoldDB" id="A0A917X1C0"/>
<proteinExistence type="predicted"/>
<name>A0A917X1C0_9ACTN</name>